<dbReference type="PANTHER" id="PTHR45527:SF1">
    <property type="entry name" value="FATTY ACID SYNTHASE"/>
    <property type="match status" value="1"/>
</dbReference>
<dbReference type="RefSeq" id="WP_093886410.1">
    <property type="nucleotide sequence ID" value="NZ_FOQY01000004.1"/>
</dbReference>
<keyword evidence="6" id="KW-1185">Reference proteome</keyword>
<dbReference type="Gene3D" id="3.30.559.10">
    <property type="entry name" value="Chloramphenicol acetyltransferase-like domain"/>
    <property type="match status" value="1"/>
</dbReference>
<dbReference type="PROSITE" id="PS50075">
    <property type="entry name" value="CARRIER"/>
    <property type="match status" value="1"/>
</dbReference>
<dbReference type="Proteomes" id="UP000199111">
    <property type="component" value="Unassembled WGS sequence"/>
</dbReference>
<dbReference type="GeneID" id="96297474"/>
<evidence type="ECO:0000259" key="4">
    <source>
        <dbReference type="PROSITE" id="PS50075"/>
    </source>
</evidence>
<protein>
    <submittedName>
        <fullName evidence="5">Phosphopantetheine attachment site</fullName>
    </submittedName>
</protein>
<dbReference type="GO" id="GO:0043041">
    <property type="term" value="P:amino acid activation for nonribosomal peptide biosynthetic process"/>
    <property type="evidence" value="ECO:0007669"/>
    <property type="project" value="TreeGrafter"/>
</dbReference>
<dbReference type="InterPro" id="IPR020806">
    <property type="entry name" value="PKS_PP-bd"/>
</dbReference>
<dbReference type="GO" id="GO:0031177">
    <property type="term" value="F:phosphopantetheine binding"/>
    <property type="evidence" value="ECO:0007669"/>
    <property type="project" value="InterPro"/>
</dbReference>
<reference evidence="6" key="1">
    <citation type="submission" date="2016-10" db="EMBL/GenBank/DDBJ databases">
        <authorList>
            <person name="Varghese N."/>
            <person name="Submissions S."/>
        </authorList>
    </citation>
    <scope>NUCLEOTIDE SEQUENCE [LARGE SCALE GENOMIC DNA]</scope>
    <source>
        <strain evidence="6">CGMCC 4.2126</strain>
    </source>
</reference>
<dbReference type="SMART" id="SM00823">
    <property type="entry name" value="PKS_PP"/>
    <property type="match status" value="1"/>
</dbReference>
<dbReference type="EMBL" id="FOQY01000004">
    <property type="protein sequence ID" value="SFI69936.1"/>
    <property type="molecule type" value="Genomic_DNA"/>
</dbReference>
<dbReference type="GO" id="GO:0008610">
    <property type="term" value="P:lipid biosynthetic process"/>
    <property type="evidence" value="ECO:0007669"/>
    <property type="project" value="UniProtKB-ARBA"/>
</dbReference>
<dbReference type="Gene3D" id="3.30.559.30">
    <property type="entry name" value="Nonribosomal peptide synthetase, condensation domain"/>
    <property type="match status" value="1"/>
</dbReference>
<organism evidence="5 6">
    <name type="scientific">Streptosporangium canum</name>
    <dbReference type="NCBI Taxonomy" id="324952"/>
    <lineage>
        <taxon>Bacteria</taxon>
        <taxon>Bacillati</taxon>
        <taxon>Actinomycetota</taxon>
        <taxon>Actinomycetes</taxon>
        <taxon>Streptosporangiales</taxon>
        <taxon>Streptosporangiaceae</taxon>
        <taxon>Streptosporangium</taxon>
    </lineage>
</organism>
<dbReference type="InterPro" id="IPR009081">
    <property type="entry name" value="PP-bd_ACP"/>
</dbReference>
<dbReference type="InterPro" id="IPR001242">
    <property type="entry name" value="Condensation_dom"/>
</dbReference>
<dbReference type="SUPFAM" id="SSF52777">
    <property type="entry name" value="CoA-dependent acyltransferases"/>
    <property type="match status" value="2"/>
</dbReference>
<keyword evidence="2" id="KW-0596">Phosphopantetheine</keyword>
<evidence type="ECO:0000313" key="5">
    <source>
        <dbReference type="EMBL" id="SFI69936.1"/>
    </source>
</evidence>
<evidence type="ECO:0000313" key="6">
    <source>
        <dbReference type="Proteomes" id="UP000199111"/>
    </source>
</evidence>
<dbReference type="Gene3D" id="1.10.1200.10">
    <property type="entry name" value="ACP-like"/>
    <property type="match status" value="1"/>
</dbReference>
<gene>
    <name evidence="5" type="ORF">SAMN05216275_104300</name>
</gene>
<evidence type="ECO:0000256" key="2">
    <source>
        <dbReference type="ARBA" id="ARBA00022450"/>
    </source>
</evidence>
<dbReference type="InterPro" id="IPR023213">
    <property type="entry name" value="CAT-like_dom_sf"/>
</dbReference>
<dbReference type="Pfam" id="PF00668">
    <property type="entry name" value="Condensation"/>
    <property type="match status" value="1"/>
</dbReference>
<proteinExistence type="predicted"/>
<dbReference type="GO" id="GO:0009366">
    <property type="term" value="C:enterobactin synthetase complex"/>
    <property type="evidence" value="ECO:0007669"/>
    <property type="project" value="TreeGrafter"/>
</dbReference>
<dbReference type="AlphaFoldDB" id="A0A1I3KBR2"/>
<keyword evidence="3" id="KW-0597">Phosphoprotein</keyword>
<dbReference type="GO" id="GO:0009239">
    <property type="term" value="P:enterobactin biosynthetic process"/>
    <property type="evidence" value="ECO:0007669"/>
    <property type="project" value="TreeGrafter"/>
</dbReference>
<dbReference type="GO" id="GO:0047527">
    <property type="term" value="F:2,3-dihydroxybenzoate-serine ligase activity"/>
    <property type="evidence" value="ECO:0007669"/>
    <property type="project" value="TreeGrafter"/>
</dbReference>
<dbReference type="PANTHER" id="PTHR45527">
    <property type="entry name" value="NONRIBOSOMAL PEPTIDE SYNTHETASE"/>
    <property type="match status" value="1"/>
</dbReference>
<dbReference type="InterPro" id="IPR036736">
    <property type="entry name" value="ACP-like_sf"/>
</dbReference>
<name>A0A1I3KBR2_9ACTN</name>
<sequence length="530" mass="57998">MTAPTTETELVALWRQVLRVPDVAPGDNFFELGGDSFRAAQLAGLVGARLGVPVTPALVFDRPELAGQARWIDDARAAGPSAAAGPATGGGAPLSTQQEDFLYWMFESEPVRDIGSCATAIRIRDAFDVAVLTRALEAVIARHEPLRSVVTASGEVVVADELPPEVAEAVAEGRTPQERERDAERIVWHERMRLDDVLRGPLVQALVVRLGEDDHVLVLAVHHFAFDGFSLGVMLRELGIVYSALRTGYPSPLRPLPLSYADYCAFTREQWPRNQVYWDQALEGAPRELTPFPGRRETTLFSRRRHAFEIDAELAGRLRETARARGATTFMAVAACWTWLLRQWTGMTDLVVMSPVPGRTAPEHETLIGCLVQSLILRLDASGDPSYGELVDRVREVSVGAVAHQFHAYQDARLRVPFPSRIHYESFGAPHFPGLMSEAFPFPREQEGLEWGANPGEVDLSAPELIVEEQRDGSMLAAVVYNHYGYDPATAAELAGAFQEYVRAAVADPGSPLPPLPATARHTGAEACQG</sequence>
<dbReference type="SUPFAM" id="SSF47336">
    <property type="entry name" value="ACP-like"/>
    <property type="match status" value="1"/>
</dbReference>
<dbReference type="GO" id="GO:0005829">
    <property type="term" value="C:cytosol"/>
    <property type="evidence" value="ECO:0007669"/>
    <property type="project" value="TreeGrafter"/>
</dbReference>
<accession>A0A1I3KBR2</accession>
<feature type="domain" description="Carrier" evidence="4">
    <location>
        <begin position="1"/>
        <end position="76"/>
    </location>
</feature>
<dbReference type="Pfam" id="PF00550">
    <property type="entry name" value="PP-binding"/>
    <property type="match status" value="1"/>
</dbReference>
<evidence type="ECO:0000256" key="3">
    <source>
        <dbReference type="ARBA" id="ARBA00022553"/>
    </source>
</evidence>
<comment type="cofactor">
    <cofactor evidence="1">
        <name>pantetheine 4'-phosphate</name>
        <dbReference type="ChEBI" id="CHEBI:47942"/>
    </cofactor>
</comment>
<evidence type="ECO:0000256" key="1">
    <source>
        <dbReference type="ARBA" id="ARBA00001957"/>
    </source>
</evidence>